<accession>A0A936TDD5</accession>
<dbReference type="Proteomes" id="UP000727993">
    <property type="component" value="Unassembled WGS sequence"/>
</dbReference>
<name>A0A936TDD5_9ACTN</name>
<evidence type="ECO:0000313" key="1">
    <source>
        <dbReference type="EMBL" id="MBK9297238.1"/>
    </source>
</evidence>
<comment type="caution">
    <text evidence="1">The sequence shown here is derived from an EMBL/GenBank/DDBJ whole genome shotgun (WGS) entry which is preliminary data.</text>
</comment>
<dbReference type="Pfam" id="PF10722">
    <property type="entry name" value="YbjN"/>
    <property type="match status" value="1"/>
</dbReference>
<dbReference type="AlphaFoldDB" id="A0A936TDD5"/>
<evidence type="ECO:0000313" key="2">
    <source>
        <dbReference type="Proteomes" id="UP000727993"/>
    </source>
</evidence>
<dbReference type="InterPro" id="IPR019660">
    <property type="entry name" value="Put_sensory_transdc_reg_YbjN"/>
</dbReference>
<organism evidence="1 2">
    <name type="scientific">Candidatus Neomicrothrix subdominans</name>
    <dbReference type="NCBI Taxonomy" id="2954438"/>
    <lineage>
        <taxon>Bacteria</taxon>
        <taxon>Bacillati</taxon>
        <taxon>Actinomycetota</taxon>
        <taxon>Acidimicrobiia</taxon>
        <taxon>Acidimicrobiales</taxon>
        <taxon>Microthrixaceae</taxon>
        <taxon>Candidatus Neomicrothrix</taxon>
    </lineage>
</organism>
<sequence>MADRPPPDADVTRAATDALHAWLDEAAGYPMIDAVVRDETPGRSLDGERWFLRVLGEAKGVWSLWVSAHQRSLHFEAYFTPPPERNAERFYEHLLRRNRSTDDVAFCIGDEDAVFLRSKLSLEHVSHDELDRTLGSFYGAVEDAFGTAVRLSFAKDG</sequence>
<protein>
    <submittedName>
        <fullName evidence="1">Type III secretion system chaperone</fullName>
    </submittedName>
</protein>
<reference evidence="1 2" key="1">
    <citation type="submission" date="2020-10" db="EMBL/GenBank/DDBJ databases">
        <title>Connecting structure to function with the recovery of over 1000 high-quality activated sludge metagenome-assembled genomes encoding full-length rRNA genes using long-read sequencing.</title>
        <authorList>
            <person name="Singleton C.M."/>
            <person name="Petriglieri F."/>
            <person name="Kristensen J.M."/>
            <person name="Kirkegaard R.H."/>
            <person name="Michaelsen T.Y."/>
            <person name="Andersen M.H."/>
            <person name="Karst S.M."/>
            <person name="Dueholm M.S."/>
            <person name="Nielsen P.H."/>
            <person name="Albertsen M."/>
        </authorList>
    </citation>
    <scope>NUCLEOTIDE SEQUENCE [LARGE SCALE GENOMIC DNA]</scope>
    <source>
        <strain evidence="1">Lyne_18-Q3-R50-59_MAXAC.006</strain>
    </source>
</reference>
<dbReference type="EMBL" id="JADJZA010000007">
    <property type="protein sequence ID" value="MBK9297238.1"/>
    <property type="molecule type" value="Genomic_DNA"/>
</dbReference>
<dbReference type="SUPFAM" id="SSF69635">
    <property type="entry name" value="Type III secretory system chaperone-like"/>
    <property type="match status" value="1"/>
</dbReference>
<gene>
    <name evidence="1" type="ORF">IPN02_10505</name>
</gene>
<dbReference type="Gene3D" id="3.30.1460.10">
    <property type="match status" value="1"/>
</dbReference>
<proteinExistence type="predicted"/>